<comment type="caution">
    <text evidence="1">The sequence shown here is derived from an EMBL/GenBank/DDBJ whole genome shotgun (WGS) entry which is preliminary data.</text>
</comment>
<reference evidence="1" key="1">
    <citation type="submission" date="2019-03" db="EMBL/GenBank/DDBJ databases">
        <title>Lake Tanganyika Metagenome-Assembled Genomes (MAGs).</title>
        <authorList>
            <person name="Tran P."/>
        </authorList>
    </citation>
    <scope>NUCLEOTIDE SEQUENCE</scope>
    <source>
        <strain evidence="1">K_DeepCast_150m_m2_040</strain>
    </source>
</reference>
<protein>
    <submittedName>
        <fullName evidence="1">Uncharacterized protein</fullName>
    </submittedName>
</protein>
<gene>
    <name evidence="1" type="ORF">FJY68_05170</name>
</gene>
<dbReference type="EMBL" id="VGIR01000023">
    <property type="protein sequence ID" value="MBM3331230.1"/>
    <property type="molecule type" value="Genomic_DNA"/>
</dbReference>
<dbReference type="AlphaFoldDB" id="A0A938BR31"/>
<accession>A0A938BR31</accession>
<organism evidence="1 2">
    <name type="scientific">candidate division WOR-3 bacterium</name>
    <dbReference type="NCBI Taxonomy" id="2052148"/>
    <lineage>
        <taxon>Bacteria</taxon>
        <taxon>Bacteria division WOR-3</taxon>
    </lineage>
</organism>
<dbReference type="Proteomes" id="UP000779900">
    <property type="component" value="Unassembled WGS sequence"/>
</dbReference>
<proteinExistence type="predicted"/>
<evidence type="ECO:0000313" key="2">
    <source>
        <dbReference type="Proteomes" id="UP000779900"/>
    </source>
</evidence>
<name>A0A938BR31_UNCW3</name>
<sequence length="122" mass="13958">MSTSAAFQTSLWPAEDSSVAETELEEAEVTHHRLSENVKVYAIYGDSPGMGTVTKFPHDKLRPVMFIWRNREYRIQDVTYVWREIQGQAEVYHFTVSDGASVFELSYNAKALDWTITGTYAE</sequence>
<evidence type="ECO:0000313" key="1">
    <source>
        <dbReference type="EMBL" id="MBM3331230.1"/>
    </source>
</evidence>